<protein>
    <submittedName>
        <fullName evidence="6">Uncharacterized protein</fullName>
    </submittedName>
</protein>
<dbReference type="EMBL" id="JABANM010006362">
    <property type="protein sequence ID" value="KAF4746040.1"/>
    <property type="molecule type" value="Genomic_DNA"/>
</dbReference>
<evidence type="ECO:0000313" key="6">
    <source>
        <dbReference type="EMBL" id="KAF4746040.1"/>
    </source>
</evidence>
<evidence type="ECO:0000256" key="4">
    <source>
        <dbReference type="ARBA" id="ARBA00022723"/>
    </source>
</evidence>
<keyword evidence="5" id="KW-0812">Transmembrane</keyword>
<evidence type="ECO:0000256" key="1">
    <source>
        <dbReference type="ARBA" id="ARBA00006351"/>
    </source>
</evidence>
<gene>
    <name evidence="6" type="ORF">FOZ62_028999</name>
</gene>
<dbReference type="GO" id="GO:0016757">
    <property type="term" value="F:glycosyltransferase activity"/>
    <property type="evidence" value="ECO:0007669"/>
    <property type="project" value="UniProtKB-KW"/>
</dbReference>
<comment type="caution">
    <text evidence="6">The sequence shown here is derived from an EMBL/GenBank/DDBJ whole genome shotgun (WGS) entry which is preliminary data.</text>
</comment>
<dbReference type="AlphaFoldDB" id="A0A7J6TNZ9"/>
<dbReference type="Pfam" id="PF11218">
    <property type="entry name" value="DUF3011"/>
    <property type="match status" value="1"/>
</dbReference>
<keyword evidence="2" id="KW-0328">Glycosyltransferase</keyword>
<sequence>MPLEINWRLLIIAYTATVLVGLIVLQIVVGSIGHSTAAHFRGGHASLLGLTLPRSASMADAGAQRGAVQKDRIRTTTTEATMAFPSQLTSPYEEVDKDPNTLHVVYACDKEQMEALKASVASLISNTPESRTLHIHLLVGSTSDHRNIAEVMGIPSALDSVTLRGGARISLLLVESQTMMISNVDEAIVKVMVTLASATTIVQERGNIRAVENYARFYLDRILPLDSLDTVVVYLDADTIVIGDVAEVASALLGSGGAAVALAQRNQPTAMEAFLEPDKRCLDLDVKERIGNLRSKTAYNAGVMGIHLGRWKSSRVKDRVEQWISWHNKCRIWKGGSQPPLLLALYDLTTDQPGAKQVMVELPSEWNFANLGWKTDFAATELAGQKVLHWNGPKKPWLQNGLYVEAWLPWRKKFDSMVLSSSESTPALITNPSHHSVNTSAACQVNLLKQKSRTACVGGHSFGCYSPLELWVDKGCKGKFAVYRESSTVVNTAWHDTDRKRDTSGVPAETTDGPVLVEALFCKSRAGALNVCDVVPEVPGGQPCEAQILTTYFTQHKSDWQREGVRTKVKYKYMRKFYESARTVSGVRVEIIHDGLPEEFIANYTTDKIKFVYCDLHKYEQRLGVNDVRYYCFKERLRANPQWEFVFTTDLTDVFVKSNPCPYVSSCGRQLLKAHIRPEDIGTASSSAERRWTCRITHGWRKGSEKYSQRHLSGKYYNWFRSMSPIGVEDKRIFNCGILGGTPRLLLRLFDRMLEVIEDPDLRIRKESPDAEVNVNMPALNWVLFTSYSPEAIQSDQPVHSRYKSWESDRTDVWFVHK</sequence>
<dbReference type="Gene3D" id="3.90.550.10">
    <property type="entry name" value="Spore Coat Polysaccharide Biosynthesis Protein SpsA, Chain A"/>
    <property type="match status" value="1"/>
</dbReference>
<proteinExistence type="inferred from homology"/>
<dbReference type="Pfam" id="PF01501">
    <property type="entry name" value="Glyco_transf_8"/>
    <property type="match status" value="1"/>
</dbReference>
<name>A0A7J6TNZ9_PEROL</name>
<keyword evidence="4" id="KW-0479">Metal-binding</keyword>
<dbReference type="Proteomes" id="UP000574390">
    <property type="component" value="Unassembled WGS sequence"/>
</dbReference>
<evidence type="ECO:0000256" key="2">
    <source>
        <dbReference type="ARBA" id="ARBA00022676"/>
    </source>
</evidence>
<organism evidence="6 7">
    <name type="scientific">Perkinsus olseni</name>
    <name type="common">Perkinsus atlanticus</name>
    <dbReference type="NCBI Taxonomy" id="32597"/>
    <lineage>
        <taxon>Eukaryota</taxon>
        <taxon>Sar</taxon>
        <taxon>Alveolata</taxon>
        <taxon>Perkinsozoa</taxon>
        <taxon>Perkinsea</taxon>
        <taxon>Perkinsida</taxon>
        <taxon>Perkinsidae</taxon>
        <taxon>Perkinsus</taxon>
    </lineage>
</organism>
<dbReference type="InterPro" id="IPR002495">
    <property type="entry name" value="Glyco_trans_8"/>
</dbReference>
<dbReference type="GO" id="GO:0005794">
    <property type="term" value="C:Golgi apparatus"/>
    <property type="evidence" value="ECO:0007669"/>
    <property type="project" value="TreeGrafter"/>
</dbReference>
<keyword evidence="5" id="KW-1133">Transmembrane helix</keyword>
<dbReference type="InterPro" id="IPR021381">
    <property type="entry name" value="DUF3011"/>
</dbReference>
<evidence type="ECO:0000313" key="7">
    <source>
        <dbReference type="Proteomes" id="UP000574390"/>
    </source>
</evidence>
<feature type="transmembrane region" description="Helical" evidence="5">
    <location>
        <begin position="7"/>
        <end position="29"/>
    </location>
</feature>
<dbReference type="SUPFAM" id="SSF53448">
    <property type="entry name" value="Nucleotide-diphospho-sugar transferases"/>
    <property type="match status" value="1"/>
</dbReference>
<dbReference type="PANTHER" id="PTHR13778">
    <property type="entry name" value="GLYCOSYLTRANSFERASE 8 DOMAIN-CONTAINING PROTEIN"/>
    <property type="match status" value="1"/>
</dbReference>
<keyword evidence="3" id="KW-0808">Transferase</keyword>
<reference evidence="6 7" key="1">
    <citation type="submission" date="2020-04" db="EMBL/GenBank/DDBJ databases">
        <title>Perkinsus olseni comparative genomics.</title>
        <authorList>
            <person name="Bogema D.R."/>
        </authorList>
    </citation>
    <scope>NUCLEOTIDE SEQUENCE [LARGE SCALE GENOMIC DNA]</scope>
    <source>
        <strain evidence="6">ATCC PRA-205</strain>
    </source>
</reference>
<dbReference type="InterPro" id="IPR050748">
    <property type="entry name" value="Glycosyltrans_8_dom-fam"/>
</dbReference>
<dbReference type="GO" id="GO:0046872">
    <property type="term" value="F:metal ion binding"/>
    <property type="evidence" value="ECO:0007669"/>
    <property type="project" value="UniProtKB-KW"/>
</dbReference>
<evidence type="ECO:0000256" key="5">
    <source>
        <dbReference type="SAM" id="Phobius"/>
    </source>
</evidence>
<dbReference type="InterPro" id="IPR029044">
    <property type="entry name" value="Nucleotide-diphossugar_trans"/>
</dbReference>
<keyword evidence="5" id="KW-0472">Membrane</keyword>
<accession>A0A7J6TNZ9</accession>
<evidence type="ECO:0000256" key="3">
    <source>
        <dbReference type="ARBA" id="ARBA00022679"/>
    </source>
</evidence>
<dbReference type="PANTHER" id="PTHR13778:SF47">
    <property type="entry name" value="LIPOPOLYSACCHARIDE 1,3-GALACTOSYLTRANSFERASE"/>
    <property type="match status" value="1"/>
</dbReference>
<comment type="similarity">
    <text evidence="1">Belongs to the glycosyltransferase 8 family.</text>
</comment>